<proteinExistence type="predicted"/>
<dbReference type="InterPro" id="IPR006439">
    <property type="entry name" value="HAD-SF_hydro_IA"/>
</dbReference>
<dbReference type="InterPro" id="IPR036412">
    <property type="entry name" value="HAD-like_sf"/>
</dbReference>
<dbReference type="GO" id="GO:0016787">
    <property type="term" value="F:hydrolase activity"/>
    <property type="evidence" value="ECO:0007669"/>
    <property type="project" value="UniProtKB-KW"/>
</dbReference>
<dbReference type="SUPFAM" id="SSF56784">
    <property type="entry name" value="HAD-like"/>
    <property type="match status" value="1"/>
</dbReference>
<dbReference type="Gene3D" id="3.40.50.1000">
    <property type="entry name" value="HAD superfamily/HAD-like"/>
    <property type="match status" value="1"/>
</dbReference>
<dbReference type="PANTHER" id="PTHR43611">
    <property type="entry name" value="ALPHA-D-GLUCOSE 1-PHOSPHATE PHOSPHATASE"/>
    <property type="match status" value="1"/>
</dbReference>
<comment type="caution">
    <text evidence="1">The sequence shown here is derived from an EMBL/GenBank/DDBJ whole genome shotgun (WGS) entry which is preliminary data.</text>
</comment>
<dbReference type="Proteomes" id="UP000430079">
    <property type="component" value="Unassembled WGS sequence"/>
</dbReference>
<dbReference type="PRINTS" id="PR00413">
    <property type="entry name" value="HADHALOGNASE"/>
</dbReference>
<evidence type="ECO:0000313" key="2">
    <source>
        <dbReference type="Proteomes" id="UP000430079"/>
    </source>
</evidence>
<reference evidence="1 2" key="1">
    <citation type="submission" date="2019-12" db="EMBL/GenBank/DDBJ databases">
        <title>Whole genome shotgun sequence of Streptomyces hygroscopicus subsp. glebosus NBRC 13786.</title>
        <authorList>
            <person name="Ichikawa N."/>
            <person name="Kimura A."/>
            <person name="Kitahashi Y."/>
            <person name="Komaki H."/>
            <person name="Tamura T."/>
        </authorList>
    </citation>
    <scope>NUCLEOTIDE SEQUENCE [LARGE SCALE GENOMIC DNA]</scope>
    <source>
        <strain evidence="1 2">NBRC 13786</strain>
    </source>
</reference>
<dbReference type="EMBL" id="BLIO01000001">
    <property type="protein sequence ID" value="GFE18676.1"/>
    <property type="molecule type" value="Genomic_DNA"/>
</dbReference>
<dbReference type="CDD" id="cd02603">
    <property type="entry name" value="HAD_sEH-N_like"/>
    <property type="match status" value="1"/>
</dbReference>
<sequence>MSTVLFDLFGVIARPQSTEGKDRLVRTAGVSAAAFWDAYWALRPPYDRGETRGPGYWRQVADCLGTHFDDHRIAELIEADIAGWSAVDDTMVALIEELAAQGRRLALLSNIPEELASYYLARHTWLNHFQVRAFSCRIGHAKPEPDAYRWCQQALREEPGHILFVDDRQDNVRAAEAIGMRGHLFTTSARLREYLAQGETAR</sequence>
<accession>A0A640T8S1</accession>
<dbReference type="Pfam" id="PF00702">
    <property type="entry name" value="Hydrolase"/>
    <property type="match status" value="1"/>
</dbReference>
<protein>
    <submittedName>
        <fullName evidence="1">HAD superfamily hydrolase</fullName>
    </submittedName>
</protein>
<name>A0A640T8S1_9ACTN</name>
<dbReference type="InterPro" id="IPR023214">
    <property type="entry name" value="HAD_sf"/>
</dbReference>
<organism evidence="1 2">
    <name type="scientific">Streptomyces glebosus</name>
    <dbReference type="NCBI Taxonomy" id="249580"/>
    <lineage>
        <taxon>Bacteria</taxon>
        <taxon>Bacillati</taxon>
        <taxon>Actinomycetota</taxon>
        <taxon>Actinomycetes</taxon>
        <taxon>Kitasatosporales</taxon>
        <taxon>Streptomycetaceae</taxon>
        <taxon>Streptomyces</taxon>
    </lineage>
</organism>
<gene>
    <name evidence="1" type="ORF">Sgleb_67230</name>
</gene>
<keyword evidence="2" id="KW-1185">Reference proteome</keyword>
<dbReference type="PANTHER" id="PTHR43611:SF3">
    <property type="entry name" value="FLAVIN MONONUCLEOTIDE HYDROLASE 1, CHLOROPLATIC"/>
    <property type="match status" value="1"/>
</dbReference>
<dbReference type="RefSeq" id="WP_190146354.1">
    <property type="nucleotide sequence ID" value="NZ_BLIO01000001.1"/>
</dbReference>
<evidence type="ECO:0000313" key="1">
    <source>
        <dbReference type="EMBL" id="GFE18676.1"/>
    </source>
</evidence>
<dbReference type="AlphaFoldDB" id="A0A640T8S1"/>
<keyword evidence="1" id="KW-0378">Hydrolase</keyword>
<dbReference type="NCBIfam" id="TIGR01509">
    <property type="entry name" value="HAD-SF-IA-v3"/>
    <property type="match status" value="1"/>
</dbReference>